<proteinExistence type="predicted"/>
<name>A0A6A5VCD6_9PLEO</name>
<feature type="region of interest" description="Disordered" evidence="1">
    <location>
        <begin position="143"/>
        <end position="213"/>
    </location>
</feature>
<keyword evidence="3" id="KW-1185">Reference proteome</keyword>
<feature type="compositionally biased region" description="Basic residues" evidence="1">
    <location>
        <begin position="192"/>
        <end position="201"/>
    </location>
</feature>
<protein>
    <submittedName>
        <fullName evidence="2">Uncharacterized protein</fullName>
    </submittedName>
</protein>
<dbReference type="Proteomes" id="UP000800036">
    <property type="component" value="Unassembled WGS sequence"/>
</dbReference>
<feature type="compositionally biased region" description="Basic and acidic residues" evidence="1">
    <location>
        <begin position="9"/>
        <end position="21"/>
    </location>
</feature>
<feature type="region of interest" description="Disordered" evidence="1">
    <location>
        <begin position="60"/>
        <end position="79"/>
    </location>
</feature>
<evidence type="ECO:0000313" key="3">
    <source>
        <dbReference type="Proteomes" id="UP000800036"/>
    </source>
</evidence>
<evidence type="ECO:0000256" key="1">
    <source>
        <dbReference type="SAM" id="MobiDB-lite"/>
    </source>
</evidence>
<feature type="compositionally biased region" description="Basic and acidic residues" evidence="1">
    <location>
        <begin position="202"/>
        <end position="213"/>
    </location>
</feature>
<evidence type="ECO:0000313" key="2">
    <source>
        <dbReference type="EMBL" id="KAF1972686.1"/>
    </source>
</evidence>
<reference evidence="2" key="1">
    <citation type="journal article" date="2020" name="Stud. Mycol.">
        <title>101 Dothideomycetes genomes: a test case for predicting lifestyles and emergence of pathogens.</title>
        <authorList>
            <person name="Haridas S."/>
            <person name="Albert R."/>
            <person name="Binder M."/>
            <person name="Bloem J."/>
            <person name="Labutti K."/>
            <person name="Salamov A."/>
            <person name="Andreopoulos B."/>
            <person name="Baker S."/>
            <person name="Barry K."/>
            <person name="Bills G."/>
            <person name="Bluhm B."/>
            <person name="Cannon C."/>
            <person name="Castanera R."/>
            <person name="Culley D."/>
            <person name="Daum C."/>
            <person name="Ezra D."/>
            <person name="Gonzalez J."/>
            <person name="Henrissat B."/>
            <person name="Kuo A."/>
            <person name="Liang C."/>
            <person name="Lipzen A."/>
            <person name="Lutzoni F."/>
            <person name="Magnuson J."/>
            <person name="Mondo S."/>
            <person name="Nolan M."/>
            <person name="Ohm R."/>
            <person name="Pangilinan J."/>
            <person name="Park H.-J."/>
            <person name="Ramirez L."/>
            <person name="Alfaro M."/>
            <person name="Sun H."/>
            <person name="Tritt A."/>
            <person name="Yoshinaga Y."/>
            <person name="Zwiers L.-H."/>
            <person name="Turgeon B."/>
            <person name="Goodwin S."/>
            <person name="Spatafora J."/>
            <person name="Crous P."/>
            <person name="Grigoriev I."/>
        </authorList>
    </citation>
    <scope>NUCLEOTIDE SEQUENCE</scope>
    <source>
        <strain evidence="2">CBS 107.79</strain>
    </source>
</reference>
<gene>
    <name evidence="2" type="ORF">BU23DRAFT_599458</name>
</gene>
<accession>A0A6A5VCD6</accession>
<feature type="compositionally biased region" description="Basic and acidic residues" evidence="1">
    <location>
        <begin position="177"/>
        <end position="189"/>
    </location>
</feature>
<dbReference type="EMBL" id="ML976685">
    <property type="protein sequence ID" value="KAF1972686.1"/>
    <property type="molecule type" value="Genomic_DNA"/>
</dbReference>
<dbReference type="AlphaFoldDB" id="A0A6A5VCD6"/>
<dbReference type="OrthoDB" id="3778648at2759"/>
<feature type="compositionally biased region" description="Polar residues" evidence="1">
    <location>
        <begin position="165"/>
        <end position="176"/>
    </location>
</feature>
<feature type="region of interest" description="Disordered" evidence="1">
    <location>
        <begin position="1"/>
        <end position="30"/>
    </location>
</feature>
<organism evidence="2 3">
    <name type="scientific">Bimuria novae-zelandiae CBS 107.79</name>
    <dbReference type="NCBI Taxonomy" id="1447943"/>
    <lineage>
        <taxon>Eukaryota</taxon>
        <taxon>Fungi</taxon>
        <taxon>Dikarya</taxon>
        <taxon>Ascomycota</taxon>
        <taxon>Pezizomycotina</taxon>
        <taxon>Dothideomycetes</taxon>
        <taxon>Pleosporomycetidae</taxon>
        <taxon>Pleosporales</taxon>
        <taxon>Massarineae</taxon>
        <taxon>Didymosphaeriaceae</taxon>
        <taxon>Bimuria</taxon>
    </lineage>
</organism>
<sequence length="213" mass="24583">MNKPQFAMEETKKEQPPKSKQPEIPAMRRSRLSAHNLRIHTAACPKQPYFFNPIREARPEYEIDDDDERTPASTLGFSYDGLSPQDIDMKARRKASMDTLKLYSGNLASLSTPMDRLIAKQARRPPRIMVIIPREADTLDVSEVVSEQGSEDTRPDDQISVGSLRPSSDTLSVSREQSIESRKEKKEQGTRNWRRQRMRRRNTTEKLKALRRT</sequence>